<dbReference type="EMBL" id="KQ980126">
    <property type="protein sequence ID" value="KYN17557.1"/>
    <property type="molecule type" value="Genomic_DNA"/>
</dbReference>
<keyword evidence="1" id="KW-0862">Zinc</keyword>
<dbReference type="GO" id="GO:0003676">
    <property type="term" value="F:nucleic acid binding"/>
    <property type="evidence" value="ECO:0007669"/>
    <property type="project" value="InterPro"/>
</dbReference>
<dbReference type="SMART" id="SM00343">
    <property type="entry name" value="ZnF_C2HC"/>
    <property type="match status" value="3"/>
</dbReference>
<keyword evidence="5" id="KW-1185">Reference proteome</keyword>
<dbReference type="PROSITE" id="PS50158">
    <property type="entry name" value="ZF_CCHC"/>
    <property type="match status" value="1"/>
</dbReference>
<evidence type="ECO:0000313" key="5">
    <source>
        <dbReference type="Proteomes" id="UP000078492"/>
    </source>
</evidence>
<reference evidence="4 5" key="1">
    <citation type="submission" date="2015-09" db="EMBL/GenBank/DDBJ databases">
        <title>Trachymyrmex cornetzi WGS genome.</title>
        <authorList>
            <person name="Nygaard S."/>
            <person name="Hu H."/>
            <person name="Boomsma J."/>
            <person name="Zhang G."/>
        </authorList>
    </citation>
    <scope>NUCLEOTIDE SEQUENCE [LARGE SCALE GENOMIC DNA]</scope>
    <source>
        <strain evidence="4">Tcor2-1</strain>
        <tissue evidence="4">Whole body</tissue>
    </source>
</reference>
<dbReference type="SUPFAM" id="SSF57756">
    <property type="entry name" value="Retrovirus zinc finger-like domains"/>
    <property type="match status" value="1"/>
</dbReference>
<feature type="domain" description="CCHC-type" evidence="3">
    <location>
        <begin position="200"/>
        <end position="215"/>
    </location>
</feature>
<proteinExistence type="predicted"/>
<evidence type="ECO:0000259" key="3">
    <source>
        <dbReference type="PROSITE" id="PS50158"/>
    </source>
</evidence>
<organism evidence="4 5">
    <name type="scientific">Trachymyrmex cornetzi</name>
    <dbReference type="NCBI Taxonomy" id="471704"/>
    <lineage>
        <taxon>Eukaryota</taxon>
        <taxon>Metazoa</taxon>
        <taxon>Ecdysozoa</taxon>
        <taxon>Arthropoda</taxon>
        <taxon>Hexapoda</taxon>
        <taxon>Insecta</taxon>
        <taxon>Pterygota</taxon>
        <taxon>Neoptera</taxon>
        <taxon>Endopterygota</taxon>
        <taxon>Hymenoptera</taxon>
        <taxon>Apocrita</taxon>
        <taxon>Aculeata</taxon>
        <taxon>Formicoidea</taxon>
        <taxon>Formicidae</taxon>
        <taxon>Myrmicinae</taxon>
        <taxon>Trachymyrmex</taxon>
    </lineage>
</organism>
<sequence length="315" mass="34971">MSTAGEPPAKVALNSPRTRDGADNNLNITYDEGDISPFIIFVKRAMDGNGGDSRLDPVSVARVMTRIANDKITEVKSSGRNKVAVHFNDRATANKVLSHPLLKESGLSASIPAFRILRTGVIKNVSFDISENDILNHFTSPYKIVSAKRLNVRIFKDGESTFAPSRTILVKFRGQCLPRSVTYLHVSFPVMPYFPRVLMCFSCLRYGHVSSDCKSKPRCARCGSQKHPTAEDCPRHQLPPCVLMCFSCLRYGHVSFDCKSKPRCALRFPETPYSRGLPSSPITSYLLQLRGATLALFPGMSYVHASQTDLCLRHN</sequence>
<dbReference type="Gene3D" id="4.10.60.10">
    <property type="entry name" value="Zinc finger, CCHC-type"/>
    <property type="match status" value="1"/>
</dbReference>
<accession>A0A151J4L3</accession>
<dbReference type="InterPro" id="IPR001878">
    <property type="entry name" value="Znf_CCHC"/>
</dbReference>
<name>A0A151J4L3_9HYME</name>
<evidence type="ECO:0000256" key="1">
    <source>
        <dbReference type="PROSITE-ProRule" id="PRU00047"/>
    </source>
</evidence>
<evidence type="ECO:0000256" key="2">
    <source>
        <dbReference type="SAM" id="MobiDB-lite"/>
    </source>
</evidence>
<evidence type="ECO:0000313" key="4">
    <source>
        <dbReference type="EMBL" id="KYN17557.1"/>
    </source>
</evidence>
<dbReference type="InterPro" id="IPR036875">
    <property type="entry name" value="Znf_CCHC_sf"/>
</dbReference>
<dbReference type="AlphaFoldDB" id="A0A151J4L3"/>
<keyword evidence="1" id="KW-0479">Metal-binding</keyword>
<keyword evidence="1" id="KW-0863">Zinc-finger</keyword>
<dbReference type="Proteomes" id="UP000078492">
    <property type="component" value="Unassembled WGS sequence"/>
</dbReference>
<dbReference type="GO" id="GO:0008270">
    <property type="term" value="F:zinc ion binding"/>
    <property type="evidence" value="ECO:0007669"/>
    <property type="project" value="UniProtKB-KW"/>
</dbReference>
<gene>
    <name evidence="4" type="ORF">ALC57_10134</name>
</gene>
<protein>
    <recommendedName>
        <fullName evidence="3">CCHC-type domain-containing protein</fullName>
    </recommendedName>
</protein>
<feature type="region of interest" description="Disordered" evidence="2">
    <location>
        <begin position="1"/>
        <end position="25"/>
    </location>
</feature>